<dbReference type="EMBL" id="AMZN01000055">
    <property type="protein sequence ID" value="ELR70137.1"/>
    <property type="molecule type" value="Genomic_DNA"/>
</dbReference>
<keyword evidence="3" id="KW-0808">Transferase</keyword>
<dbReference type="AlphaFoldDB" id="L8JRZ0"/>
<evidence type="ECO:0000259" key="4">
    <source>
        <dbReference type="Pfam" id="PF00535"/>
    </source>
</evidence>
<name>L8JRZ0_9BACT</name>
<dbReference type="Pfam" id="PF00535">
    <property type="entry name" value="Glycos_transf_2"/>
    <property type="match status" value="1"/>
</dbReference>
<dbReference type="STRING" id="1237149.C900_03822"/>
<organism evidence="5 6">
    <name type="scientific">Fulvivirga imtechensis AK7</name>
    <dbReference type="NCBI Taxonomy" id="1237149"/>
    <lineage>
        <taxon>Bacteria</taxon>
        <taxon>Pseudomonadati</taxon>
        <taxon>Bacteroidota</taxon>
        <taxon>Cytophagia</taxon>
        <taxon>Cytophagales</taxon>
        <taxon>Fulvivirgaceae</taxon>
        <taxon>Fulvivirga</taxon>
    </lineage>
</organism>
<dbReference type="CDD" id="cd00761">
    <property type="entry name" value="Glyco_tranf_GTA_type"/>
    <property type="match status" value="1"/>
</dbReference>
<keyword evidence="2" id="KW-0328">Glycosyltransferase</keyword>
<dbReference type="Proteomes" id="UP000011135">
    <property type="component" value="Unassembled WGS sequence"/>
</dbReference>
<evidence type="ECO:0000256" key="3">
    <source>
        <dbReference type="ARBA" id="ARBA00022679"/>
    </source>
</evidence>
<dbReference type="OrthoDB" id="9801954at2"/>
<reference evidence="5 6" key="1">
    <citation type="submission" date="2012-12" db="EMBL/GenBank/DDBJ databases">
        <title>Genome assembly of Fulvivirga imtechensis AK7.</title>
        <authorList>
            <person name="Nupur N."/>
            <person name="Khatri I."/>
            <person name="Kumar R."/>
            <person name="Subramanian S."/>
            <person name="Pinnaka A."/>
        </authorList>
    </citation>
    <scope>NUCLEOTIDE SEQUENCE [LARGE SCALE GENOMIC DNA]</scope>
    <source>
        <strain evidence="5 6">AK7</strain>
    </source>
</reference>
<dbReference type="eggNOG" id="COG1216">
    <property type="taxonomic scope" value="Bacteria"/>
</dbReference>
<gene>
    <name evidence="5" type="ORF">C900_03822</name>
</gene>
<dbReference type="PANTHER" id="PTHR43179:SF12">
    <property type="entry name" value="GALACTOFURANOSYLTRANSFERASE GLFT2"/>
    <property type="match status" value="1"/>
</dbReference>
<proteinExistence type="inferred from homology"/>
<evidence type="ECO:0000256" key="2">
    <source>
        <dbReference type="ARBA" id="ARBA00022676"/>
    </source>
</evidence>
<protein>
    <recommendedName>
        <fullName evidence="4">Glycosyltransferase 2-like domain-containing protein</fullName>
    </recommendedName>
</protein>
<accession>L8JRZ0</accession>
<keyword evidence="6" id="KW-1185">Reference proteome</keyword>
<evidence type="ECO:0000256" key="1">
    <source>
        <dbReference type="ARBA" id="ARBA00006739"/>
    </source>
</evidence>
<dbReference type="PANTHER" id="PTHR43179">
    <property type="entry name" value="RHAMNOSYLTRANSFERASE WBBL"/>
    <property type="match status" value="1"/>
</dbReference>
<dbReference type="InterPro" id="IPR029044">
    <property type="entry name" value="Nucleotide-diphossugar_trans"/>
</dbReference>
<evidence type="ECO:0000313" key="6">
    <source>
        <dbReference type="Proteomes" id="UP000011135"/>
    </source>
</evidence>
<dbReference type="SUPFAM" id="SSF53448">
    <property type="entry name" value="Nucleotide-diphospho-sugar transferases"/>
    <property type="match status" value="1"/>
</dbReference>
<comment type="caution">
    <text evidence="5">The sequence shown here is derived from an EMBL/GenBank/DDBJ whole genome shotgun (WGS) entry which is preliminary data.</text>
</comment>
<sequence>MKAEVSVVIPTRNRPGSVRDLLADLSKQTYPLKEVIIVDSSDQKMDGKLLNEQFPILKIRYMQSQPSVCIQRNLGILKATSPYIFLCDDDISIGESYLSILMAHLQKSGAGAASGLIMQYENGKWCHEYPPTSFGKLLFAFAFQHSIWGNIDHIPVSFWQRPFYFLLRRYYHRRGNSISKAGWPVLTEFKAPVSKATIYGLGASVIKKEWLLHSPYDEVLDAHGIGDNYGVAINFPGAKPIEVVTAAEAYHLQSTDNRLEGATTYYRRLLALGYFLKKYPRFNWWNRVWFCWSLAGNLVLFRSRRAHRDATYKVLGAVLVGKNPYWMGFGEGKKVVEAE</sequence>
<dbReference type="Gene3D" id="3.90.550.10">
    <property type="entry name" value="Spore Coat Polysaccharide Biosynthesis Protein SpsA, Chain A"/>
    <property type="match status" value="1"/>
</dbReference>
<feature type="domain" description="Glycosyltransferase 2-like" evidence="4">
    <location>
        <begin position="6"/>
        <end position="125"/>
    </location>
</feature>
<dbReference type="GO" id="GO:0016757">
    <property type="term" value="F:glycosyltransferase activity"/>
    <property type="evidence" value="ECO:0007669"/>
    <property type="project" value="UniProtKB-KW"/>
</dbReference>
<evidence type="ECO:0000313" key="5">
    <source>
        <dbReference type="EMBL" id="ELR70137.1"/>
    </source>
</evidence>
<comment type="similarity">
    <text evidence="1">Belongs to the glycosyltransferase 2 family.</text>
</comment>
<dbReference type="RefSeq" id="WP_009581228.1">
    <property type="nucleotide sequence ID" value="NZ_AMZN01000055.1"/>
</dbReference>
<dbReference type="InterPro" id="IPR001173">
    <property type="entry name" value="Glyco_trans_2-like"/>
</dbReference>